<evidence type="ECO:0000313" key="2">
    <source>
        <dbReference type="Proteomes" id="UP001168821"/>
    </source>
</evidence>
<accession>A0AA38IJ78</accession>
<proteinExistence type="predicted"/>
<dbReference type="AlphaFoldDB" id="A0AA38IJ78"/>
<protein>
    <submittedName>
        <fullName evidence="1">Uncharacterized protein</fullName>
    </submittedName>
</protein>
<evidence type="ECO:0000313" key="1">
    <source>
        <dbReference type="EMBL" id="KAJ3656236.1"/>
    </source>
</evidence>
<dbReference type="Pfam" id="PF00379">
    <property type="entry name" value="Chitin_bind_4"/>
    <property type="match status" value="1"/>
</dbReference>
<name>A0AA38IJ78_9CUCU</name>
<keyword evidence="2" id="KW-1185">Reference proteome</keyword>
<dbReference type="Proteomes" id="UP001168821">
    <property type="component" value="Unassembled WGS sequence"/>
</dbReference>
<comment type="caution">
    <text evidence="1">The sequence shown here is derived from an EMBL/GenBank/DDBJ whole genome shotgun (WGS) entry which is preliminary data.</text>
</comment>
<gene>
    <name evidence="1" type="ORF">Zmor_015328</name>
</gene>
<dbReference type="InterPro" id="IPR000618">
    <property type="entry name" value="Insect_cuticle"/>
</dbReference>
<reference evidence="1" key="1">
    <citation type="journal article" date="2023" name="G3 (Bethesda)">
        <title>Whole genome assemblies of Zophobas morio and Tenebrio molitor.</title>
        <authorList>
            <person name="Kaur S."/>
            <person name="Stinson S.A."/>
            <person name="diCenzo G.C."/>
        </authorList>
    </citation>
    <scope>NUCLEOTIDE SEQUENCE</scope>
    <source>
        <strain evidence="1">QUZm001</strain>
    </source>
</reference>
<dbReference type="EMBL" id="JALNTZ010000004">
    <property type="protein sequence ID" value="KAJ3656236.1"/>
    <property type="molecule type" value="Genomic_DNA"/>
</dbReference>
<organism evidence="1 2">
    <name type="scientific">Zophobas morio</name>
    <dbReference type="NCBI Taxonomy" id="2755281"/>
    <lineage>
        <taxon>Eukaryota</taxon>
        <taxon>Metazoa</taxon>
        <taxon>Ecdysozoa</taxon>
        <taxon>Arthropoda</taxon>
        <taxon>Hexapoda</taxon>
        <taxon>Insecta</taxon>
        <taxon>Pterygota</taxon>
        <taxon>Neoptera</taxon>
        <taxon>Endopterygota</taxon>
        <taxon>Coleoptera</taxon>
        <taxon>Polyphaga</taxon>
        <taxon>Cucujiformia</taxon>
        <taxon>Tenebrionidae</taxon>
        <taxon>Zophobas</taxon>
    </lineage>
</organism>
<sequence length="225" mass="24413">MLLVDAINLMKEFKQQANAVRGDIGTRVSQKLDEVLNKKAGFGVLSDVARVLQGQKSVTVVALSVLCVAITKPVSQDRIRYVSDVTATHFGNSQDFKDINIPSKQDTTNNHPHFFNLTNDGSGNYYFQFDTFGLQRYEIGEVKNAGTENEIQVVRGQYIDRYVNEDGVHVIRNIGYVADENGYRPFVISINFVLSQPAGGPGAPGGQKTEISSAALGSLVGGGLG</sequence>